<feature type="transmembrane region" description="Helical" evidence="1">
    <location>
        <begin position="163"/>
        <end position="187"/>
    </location>
</feature>
<keyword evidence="1" id="KW-1133">Transmembrane helix</keyword>
<keyword evidence="3" id="KW-1185">Reference proteome</keyword>
<organism evidence="2 3">
    <name type="scientific">Hypholoma sublateritium (strain FD-334 SS-4)</name>
    <dbReference type="NCBI Taxonomy" id="945553"/>
    <lineage>
        <taxon>Eukaryota</taxon>
        <taxon>Fungi</taxon>
        <taxon>Dikarya</taxon>
        <taxon>Basidiomycota</taxon>
        <taxon>Agaricomycotina</taxon>
        <taxon>Agaricomycetes</taxon>
        <taxon>Agaricomycetidae</taxon>
        <taxon>Agaricales</taxon>
        <taxon>Agaricineae</taxon>
        <taxon>Strophariaceae</taxon>
        <taxon>Hypholoma</taxon>
    </lineage>
</organism>
<feature type="transmembrane region" description="Helical" evidence="1">
    <location>
        <begin position="224"/>
        <end position="242"/>
    </location>
</feature>
<gene>
    <name evidence="2" type="ORF">HYPSUDRAFT_1008374</name>
</gene>
<feature type="transmembrane region" description="Helical" evidence="1">
    <location>
        <begin position="85"/>
        <end position="107"/>
    </location>
</feature>
<dbReference type="AlphaFoldDB" id="A0A0D2NLW9"/>
<dbReference type="Proteomes" id="UP000054270">
    <property type="component" value="Unassembled WGS sequence"/>
</dbReference>
<evidence type="ECO:0000256" key="1">
    <source>
        <dbReference type="SAM" id="Phobius"/>
    </source>
</evidence>
<accession>A0A0D2NLW9</accession>
<feature type="transmembrane region" description="Helical" evidence="1">
    <location>
        <begin position="119"/>
        <end position="143"/>
    </location>
</feature>
<protein>
    <submittedName>
        <fullName evidence="2">Uncharacterized protein</fullName>
    </submittedName>
</protein>
<proteinExistence type="predicted"/>
<sequence length="371" mass="40704">MVPFRHMVPATAPARTEDMWAIYIHVGALSVMMWNLITRSGDDYRLLISHNTCLKTAIYFISRTTTFLFAFTKVIYLTAPINDCNFMHGALSIIFTIAICSTLLLMSTRLHTLLHKTRTALIILTLIFLPATAGALAFLVGALKDISTTSLSKACTSHIVGKYEAVALCLVLVYHVAMLGGVIVGICENVAADRANLAGHERYQRTVDGRSLYLENPLTVVDRVFYIFATGLSTASLVWFFAAQHAPASFRLAPVAVYLICTHIVIGGVFRDAKLKQHCQCPPSTTTIAPCFKVDMPSIEDNSNAQDGSSDWYASGGGEVERTDTKGLDIEISQVVEFKRDARVAFAPEALLGWKAPRLSAFRDDVFSSPK</sequence>
<keyword evidence="1" id="KW-0472">Membrane</keyword>
<feature type="transmembrane region" description="Helical" evidence="1">
    <location>
        <begin position="20"/>
        <end position="37"/>
    </location>
</feature>
<evidence type="ECO:0000313" key="3">
    <source>
        <dbReference type="Proteomes" id="UP000054270"/>
    </source>
</evidence>
<name>A0A0D2NLW9_HYPSF</name>
<reference evidence="3" key="1">
    <citation type="submission" date="2014-04" db="EMBL/GenBank/DDBJ databases">
        <title>Evolutionary Origins and Diversification of the Mycorrhizal Mutualists.</title>
        <authorList>
            <consortium name="DOE Joint Genome Institute"/>
            <consortium name="Mycorrhizal Genomics Consortium"/>
            <person name="Kohler A."/>
            <person name="Kuo A."/>
            <person name="Nagy L.G."/>
            <person name="Floudas D."/>
            <person name="Copeland A."/>
            <person name="Barry K.W."/>
            <person name="Cichocki N."/>
            <person name="Veneault-Fourrey C."/>
            <person name="LaButti K."/>
            <person name="Lindquist E.A."/>
            <person name="Lipzen A."/>
            <person name="Lundell T."/>
            <person name="Morin E."/>
            <person name="Murat C."/>
            <person name="Riley R."/>
            <person name="Ohm R."/>
            <person name="Sun H."/>
            <person name="Tunlid A."/>
            <person name="Henrissat B."/>
            <person name="Grigoriev I.V."/>
            <person name="Hibbett D.S."/>
            <person name="Martin F."/>
        </authorList>
    </citation>
    <scope>NUCLEOTIDE SEQUENCE [LARGE SCALE GENOMIC DNA]</scope>
    <source>
        <strain evidence="3">FD-334 SS-4</strain>
    </source>
</reference>
<feature type="transmembrane region" description="Helical" evidence="1">
    <location>
        <begin position="248"/>
        <end position="270"/>
    </location>
</feature>
<evidence type="ECO:0000313" key="2">
    <source>
        <dbReference type="EMBL" id="KJA17671.1"/>
    </source>
</evidence>
<dbReference type="OrthoDB" id="3038990at2759"/>
<keyword evidence="1" id="KW-0812">Transmembrane</keyword>
<dbReference type="EMBL" id="KN817600">
    <property type="protein sequence ID" value="KJA17671.1"/>
    <property type="molecule type" value="Genomic_DNA"/>
</dbReference>
<feature type="transmembrane region" description="Helical" evidence="1">
    <location>
        <begin position="57"/>
        <end position="79"/>
    </location>
</feature>